<keyword evidence="2" id="KW-0378">Hydrolase</keyword>
<dbReference type="SUPFAM" id="SSF53474">
    <property type="entry name" value="alpha/beta-Hydrolases"/>
    <property type="match status" value="1"/>
</dbReference>
<accession>A0A3P1SS54</accession>
<dbReference type="PANTHER" id="PTHR43798">
    <property type="entry name" value="MONOACYLGLYCEROL LIPASE"/>
    <property type="match status" value="1"/>
</dbReference>
<gene>
    <name evidence="2" type="ORF">EHS89_07310</name>
</gene>
<dbReference type="InterPro" id="IPR029058">
    <property type="entry name" value="AB_hydrolase_fold"/>
</dbReference>
<dbReference type="AlphaFoldDB" id="A0A3P1SS54"/>
<name>A0A3P1SS54_9GAMM</name>
<dbReference type="Pfam" id="PF00561">
    <property type="entry name" value="Abhydrolase_1"/>
    <property type="match status" value="1"/>
</dbReference>
<dbReference type="InterPro" id="IPR000073">
    <property type="entry name" value="AB_hydrolase_1"/>
</dbReference>
<dbReference type="GO" id="GO:0016787">
    <property type="term" value="F:hydrolase activity"/>
    <property type="evidence" value="ECO:0007669"/>
    <property type="project" value="UniProtKB-KW"/>
</dbReference>
<evidence type="ECO:0000313" key="2">
    <source>
        <dbReference type="EMBL" id="RRD00014.1"/>
    </source>
</evidence>
<dbReference type="PANTHER" id="PTHR43798:SF29">
    <property type="entry name" value="AB HYDROLASE-1 DOMAIN-CONTAINING PROTEIN"/>
    <property type="match status" value="1"/>
</dbReference>
<dbReference type="PRINTS" id="PR00412">
    <property type="entry name" value="EPOXHYDRLASE"/>
</dbReference>
<evidence type="ECO:0000259" key="1">
    <source>
        <dbReference type="Pfam" id="PF00561"/>
    </source>
</evidence>
<keyword evidence="3" id="KW-1185">Reference proteome</keyword>
<feature type="domain" description="AB hydrolase-1" evidence="1">
    <location>
        <begin position="21"/>
        <end position="254"/>
    </location>
</feature>
<dbReference type="Gene3D" id="3.40.50.1820">
    <property type="entry name" value="alpha/beta hydrolase"/>
    <property type="match status" value="1"/>
</dbReference>
<organism evidence="2 3">
    <name type="scientific">Amphritea balenae</name>
    <dbReference type="NCBI Taxonomy" id="452629"/>
    <lineage>
        <taxon>Bacteria</taxon>
        <taxon>Pseudomonadati</taxon>
        <taxon>Pseudomonadota</taxon>
        <taxon>Gammaproteobacteria</taxon>
        <taxon>Oceanospirillales</taxon>
        <taxon>Oceanospirillaceae</taxon>
        <taxon>Amphritea</taxon>
    </lineage>
</organism>
<evidence type="ECO:0000313" key="3">
    <source>
        <dbReference type="Proteomes" id="UP000267535"/>
    </source>
</evidence>
<protein>
    <submittedName>
        <fullName evidence="2">Alpha/beta hydrolase</fullName>
    </submittedName>
</protein>
<dbReference type="EMBL" id="RQXV01000003">
    <property type="protein sequence ID" value="RRD00014.1"/>
    <property type="molecule type" value="Genomic_DNA"/>
</dbReference>
<dbReference type="RefSeq" id="WP_124925484.1">
    <property type="nucleotide sequence ID" value="NZ_BMOH01000005.1"/>
</dbReference>
<sequence>MPSCMINGREMHYLDQGEGFPLLFGHCYLWDSRVWQNQFDFLSKYFRCIAPDAWSHGQSEVITEYESGLDQLVEDNRALMQHLEIERYSIVGLALGAIWGSRLAIKYPDEVASLTMMAGTLEQERPETAQFYKNLMSSAGNIEELHSSVIDAVVKIYFCSQTQERHPALVETFRFDLMFLTPEQVKGVVALGLEICNRTTIVTLADQIRCPTLILSGDSDLVRPAVESNTMHDLLPGSQFAVIEEAGHMLPMEQPSKVNQLLANFLSSIDGVELDLRDAV</sequence>
<reference evidence="2 3" key="1">
    <citation type="submission" date="2018-11" db="EMBL/GenBank/DDBJ databases">
        <title>The draft genome sequence of Amphritea balenae JAMM 1525T.</title>
        <authorList>
            <person name="Fang Z."/>
            <person name="Zhang Y."/>
            <person name="Han X."/>
        </authorList>
    </citation>
    <scope>NUCLEOTIDE SEQUENCE [LARGE SCALE GENOMIC DNA]</scope>
    <source>
        <strain evidence="2 3">JAMM 1525</strain>
    </source>
</reference>
<dbReference type="InterPro" id="IPR000639">
    <property type="entry name" value="Epox_hydrolase-like"/>
</dbReference>
<dbReference type="Proteomes" id="UP000267535">
    <property type="component" value="Unassembled WGS sequence"/>
</dbReference>
<dbReference type="OrthoDB" id="2086224at2"/>
<proteinExistence type="predicted"/>
<comment type="caution">
    <text evidence="2">The sequence shown here is derived from an EMBL/GenBank/DDBJ whole genome shotgun (WGS) entry which is preliminary data.</text>
</comment>
<dbReference type="PRINTS" id="PR00111">
    <property type="entry name" value="ABHYDROLASE"/>
</dbReference>
<dbReference type="InterPro" id="IPR050266">
    <property type="entry name" value="AB_hydrolase_sf"/>
</dbReference>